<proteinExistence type="predicted"/>
<dbReference type="InterPro" id="IPR039341">
    <property type="entry name" value="CFAP99"/>
</dbReference>
<dbReference type="AlphaFoldDB" id="A0AAU9TW70"/>
<keyword evidence="1" id="KW-0175">Coiled coil</keyword>
<evidence type="ECO:0000256" key="1">
    <source>
        <dbReference type="SAM" id="Coils"/>
    </source>
</evidence>
<feature type="coiled-coil region" evidence="1">
    <location>
        <begin position="384"/>
        <end position="473"/>
    </location>
</feature>
<dbReference type="EMBL" id="CAKOGL010000011">
    <property type="protein sequence ID" value="CAH2091939.1"/>
    <property type="molecule type" value="Genomic_DNA"/>
</dbReference>
<name>A0AAU9TW70_EUPED</name>
<evidence type="ECO:0008006" key="4">
    <source>
        <dbReference type="Google" id="ProtNLM"/>
    </source>
</evidence>
<reference evidence="2" key="1">
    <citation type="submission" date="2022-03" db="EMBL/GenBank/DDBJ databases">
        <authorList>
            <person name="Tunstrom K."/>
        </authorList>
    </citation>
    <scope>NUCLEOTIDE SEQUENCE</scope>
</reference>
<dbReference type="Proteomes" id="UP001153954">
    <property type="component" value="Unassembled WGS sequence"/>
</dbReference>
<evidence type="ECO:0000313" key="2">
    <source>
        <dbReference type="EMBL" id="CAH2091939.1"/>
    </source>
</evidence>
<feature type="coiled-coil region" evidence="1">
    <location>
        <begin position="298"/>
        <end position="355"/>
    </location>
</feature>
<accession>A0AAU9TW70</accession>
<comment type="caution">
    <text evidence="2">The sequence shown here is derived from an EMBL/GenBank/DDBJ whole genome shotgun (WGS) entry which is preliminary data.</text>
</comment>
<sequence>MVYYHTSKNVKMLRNVINDYRTCKETSPCEYMKTYIEKCPETMENVKITWTVESFLSIQKHGQFLEELKSYISKELSEEDQDYFVIIFIAIIFQITPKDAPLLYKCLFNVSRPLLKTFTTLLSSDEVLSFISQVAQSYYDTNFITEKIIEPLFTWKPYLKDMMSRFNRYVSQIENQKIRHPTIPVTPNVLSRKIKKSILKPFKDPSLSTPPNSLRKEAKMLTKSAIDQKLKQIHDINKQKALCLLHTVKTQKLHYANEKSEKYYTKLSSIKEEIKNEYENTFSKSKSKVNLHSTPPVVKETATTLKRINNRIQLSEKEELQWLEDLLVNCKNTTKIEELEEYDRQERERERLLDIERKHLLGKISYEDAVIAKRKLYDENKKKYEHFLKEKRLWEEEIEKWKRNEMIKNRKQVEKLSLLELDMLHAKNINIAKKKENADKLRKETEKILSRAIKEKHEELERKINMIRELKILGMIAKKVKVPKIIDLTESSGLGLLCEMSIAELQEKLNLIKIELKEELDKKRKTIKEQKQAAKNDLEETKNAIQTYMSEREDLRKQKKNQKKVLDISSSKEIKNLKKILEEKRNLRIKLTV</sequence>
<evidence type="ECO:0000313" key="3">
    <source>
        <dbReference type="Proteomes" id="UP001153954"/>
    </source>
</evidence>
<keyword evidence="3" id="KW-1185">Reference proteome</keyword>
<protein>
    <recommendedName>
        <fullName evidence="4">Cilia- and flagella-associated protein 99-like</fullName>
    </recommendedName>
</protein>
<feature type="coiled-coil region" evidence="1">
    <location>
        <begin position="502"/>
        <end position="565"/>
    </location>
</feature>
<organism evidence="2 3">
    <name type="scientific">Euphydryas editha</name>
    <name type="common">Edith's checkerspot</name>
    <dbReference type="NCBI Taxonomy" id="104508"/>
    <lineage>
        <taxon>Eukaryota</taxon>
        <taxon>Metazoa</taxon>
        <taxon>Ecdysozoa</taxon>
        <taxon>Arthropoda</taxon>
        <taxon>Hexapoda</taxon>
        <taxon>Insecta</taxon>
        <taxon>Pterygota</taxon>
        <taxon>Neoptera</taxon>
        <taxon>Endopterygota</taxon>
        <taxon>Lepidoptera</taxon>
        <taxon>Glossata</taxon>
        <taxon>Ditrysia</taxon>
        <taxon>Papilionoidea</taxon>
        <taxon>Nymphalidae</taxon>
        <taxon>Nymphalinae</taxon>
        <taxon>Euphydryas</taxon>
    </lineage>
</organism>
<gene>
    <name evidence="2" type="ORF">EEDITHA_LOCUS7750</name>
</gene>
<dbReference type="PANTHER" id="PTHR34649:SF1">
    <property type="entry name" value="CILIA- AND FLAGELLA-ASSOCIATED PROTEIN 99"/>
    <property type="match status" value="1"/>
</dbReference>
<dbReference type="PANTHER" id="PTHR34649">
    <property type="entry name" value="CILIA- AND FLAGELLA-ASSOCIATED PROTEIN 99"/>
    <property type="match status" value="1"/>
</dbReference>